<evidence type="ECO:0000256" key="7">
    <source>
        <dbReference type="HAMAP-Rule" id="MF_01571"/>
    </source>
</evidence>
<keyword evidence="10" id="KW-1185">Reference proteome</keyword>
<reference evidence="10" key="1">
    <citation type="journal article" date="2009" name="BMC Genomics">
        <title>The complete genome sequence of Staphylothermus marinus reveals differences in sulfur metabolism among heterotrophic Crenarchaeota.</title>
        <authorList>
            <person name="Anderson I.J."/>
            <person name="Dharmarajan L."/>
            <person name="Rodriguez J."/>
            <person name="Hooper S."/>
            <person name="Porat I."/>
            <person name="Ulrich L.E."/>
            <person name="Elkins J.G."/>
            <person name="Mavromatis K."/>
            <person name="Sun H."/>
            <person name="Land M."/>
            <person name="Lapidus A."/>
            <person name="Lucas S."/>
            <person name="Barry K."/>
            <person name="Huber H."/>
            <person name="Zhulin I.B."/>
            <person name="Whitman W.B."/>
            <person name="Mukhopadhyay B."/>
            <person name="Woese C."/>
            <person name="Bristow J."/>
            <person name="Kyrpides N."/>
        </authorList>
    </citation>
    <scope>NUCLEOTIDE SEQUENCE [LARGE SCALE GENOMIC DNA]</scope>
    <source>
        <strain evidence="10">ATCC 43588 / DSM 3639 / JCM 9404 / F1</strain>
    </source>
</reference>
<dbReference type="PRINTS" id="PR01046">
    <property type="entry name" value="TRNASYNTHPRO"/>
</dbReference>
<protein>
    <recommendedName>
        <fullName evidence="7">Proline--tRNA ligase</fullName>
        <ecNumber evidence="7">6.1.1.15</ecNumber>
    </recommendedName>
    <alternativeName>
        <fullName evidence="7">Prolyl-tRNA synthetase</fullName>
        <shortName evidence="7">ProRS</shortName>
    </alternativeName>
</protein>
<feature type="domain" description="Aminoacyl-transfer RNA synthetases class-II family profile" evidence="8">
    <location>
        <begin position="50"/>
        <end position="298"/>
    </location>
</feature>
<evidence type="ECO:0000256" key="1">
    <source>
        <dbReference type="ARBA" id="ARBA00022598"/>
    </source>
</evidence>
<evidence type="ECO:0000313" key="10">
    <source>
        <dbReference type="Proteomes" id="UP000000254"/>
    </source>
</evidence>
<dbReference type="GO" id="GO:0004827">
    <property type="term" value="F:proline-tRNA ligase activity"/>
    <property type="evidence" value="ECO:0007669"/>
    <property type="project" value="UniProtKB-UniRule"/>
</dbReference>
<comment type="similarity">
    <text evidence="7">Belongs to the class-II aminoacyl-tRNA synthetase family. ProS type 3 subfamily.</text>
</comment>
<dbReference type="GO" id="GO:0017101">
    <property type="term" value="C:aminoacyl-tRNA synthetase multienzyme complex"/>
    <property type="evidence" value="ECO:0007669"/>
    <property type="project" value="TreeGrafter"/>
</dbReference>
<dbReference type="NCBIfam" id="TIGR00408">
    <property type="entry name" value="proS_fam_I"/>
    <property type="match status" value="1"/>
</dbReference>
<proteinExistence type="inferred from homology"/>
<dbReference type="GO" id="GO:0005524">
    <property type="term" value="F:ATP binding"/>
    <property type="evidence" value="ECO:0007669"/>
    <property type="project" value="UniProtKB-UniRule"/>
</dbReference>
<dbReference type="Pfam" id="PF00587">
    <property type="entry name" value="tRNA-synt_2b"/>
    <property type="match status" value="1"/>
</dbReference>
<dbReference type="Gene3D" id="3.30.110.30">
    <property type="entry name" value="C-terminal domain of ProRS"/>
    <property type="match status" value="1"/>
</dbReference>
<dbReference type="SUPFAM" id="SSF55681">
    <property type="entry name" value="Class II aaRS and biotin synthetases"/>
    <property type="match status" value="1"/>
</dbReference>
<dbReference type="Pfam" id="PF03129">
    <property type="entry name" value="HGTP_anticodon"/>
    <property type="match status" value="1"/>
</dbReference>
<reference evidence="9 10" key="2">
    <citation type="journal article" date="2009" name="Stand. Genomic Sci.">
        <title>Complete genome sequence of Staphylothermus marinus Stetter and Fiala 1986 type strain F1.</title>
        <authorList>
            <person name="Anderson I.J."/>
            <person name="Sun H."/>
            <person name="Lapidus A."/>
            <person name="Copeland A."/>
            <person name="Glavina Del Rio T."/>
            <person name="Tice H."/>
            <person name="Dalin E."/>
            <person name="Lucas S."/>
            <person name="Barry K."/>
            <person name="Land M."/>
            <person name="Richardson P."/>
            <person name="Huber H."/>
            <person name="Kyrpides N.C."/>
        </authorList>
    </citation>
    <scope>NUCLEOTIDE SEQUENCE [LARGE SCALE GENOMIC DNA]</scope>
    <source>
        <strain evidence="10">ATCC 43588 / DSM 3639 / JCM 9404 / F1</strain>
    </source>
</reference>
<dbReference type="eggNOG" id="arCOG00402">
    <property type="taxonomic scope" value="Archaea"/>
</dbReference>
<evidence type="ECO:0000256" key="6">
    <source>
        <dbReference type="ARBA" id="ARBA00047671"/>
    </source>
</evidence>
<keyword evidence="4 7" id="KW-0648">Protein biosynthesis</keyword>
<keyword evidence="1 7" id="KW-0436">Ligase</keyword>
<accession>A3DNQ0</accession>
<dbReference type="InterPro" id="IPR045864">
    <property type="entry name" value="aa-tRNA-synth_II/BPL/LPL"/>
</dbReference>
<dbReference type="PANTHER" id="PTHR43382:SF2">
    <property type="entry name" value="BIFUNCTIONAL GLUTAMATE_PROLINE--TRNA LIGASE"/>
    <property type="match status" value="1"/>
</dbReference>
<dbReference type="KEGG" id="smr:Smar_1165"/>
<dbReference type="InterPro" id="IPR002314">
    <property type="entry name" value="aa-tRNA-synt_IIb"/>
</dbReference>
<dbReference type="InterPro" id="IPR017449">
    <property type="entry name" value="Pro-tRNA_synth_II"/>
</dbReference>
<dbReference type="AlphaFoldDB" id="A3DNQ0"/>
<dbReference type="InterPro" id="IPR016061">
    <property type="entry name" value="Pro-tRNA_ligase_II_C"/>
</dbReference>
<dbReference type="Gene3D" id="3.30.930.10">
    <property type="entry name" value="Bira Bifunctional Protein, Domain 2"/>
    <property type="match status" value="1"/>
</dbReference>
<evidence type="ECO:0000256" key="4">
    <source>
        <dbReference type="ARBA" id="ARBA00022917"/>
    </source>
</evidence>
<gene>
    <name evidence="7" type="primary">proS</name>
    <name evidence="9" type="ordered locus">Smar_1165</name>
</gene>
<keyword evidence="2 7" id="KW-0547">Nucleotide-binding</keyword>
<comment type="subunit">
    <text evidence="7">Homodimer.</text>
</comment>
<dbReference type="FunFam" id="3.30.930.10:FF:000037">
    <property type="entry name" value="Proline--tRNA ligase"/>
    <property type="match status" value="1"/>
</dbReference>
<sequence>MLREISLFGEMGGILSLERFRLDKYADFPKWYHEILKHAKIVDTRYPVKGMNVWMPYGLKALRMIQKIMINLLEETGHEEAYFPTMIPESVFSKEKDFLQGFGGETFVVEGTMTKKFNEKLFVRPTSETVMYYMWNIWIKGRKDLPLKMYQVVNVFRYETKMTHPILRVREIMSFIEAHTAHATSEEAEKQINEALSIYKKFFDSLLLPYFIVKTPPWDTFAGAEYNYDFITAMPDGKGLELGSVINLGQKFARAFDIKFMDSDGVTKHVYQTCYGVSERTLGAVIAIHGDQKGLFLPPIIAPIQVVIVPIARRDEQDIIEYAKKISEKLKKAGIRTFLDDDPEHTPGWKYYFWEMKGVPTRIEIGRRELNNNTVTIARRDGAKKITVSINDMVDKLRSIWIEINDYLRKKAIEHLKKMTIITYKPEEIGKGVKGLIITPWDGTKECADKLEEITGKQVLGEIIESPIKLPSLQGKTICNNKPDRYALIGTTY</sequence>
<dbReference type="HAMAP" id="MF_01571">
    <property type="entry name" value="Pro_tRNA_synth_type3"/>
    <property type="match status" value="1"/>
</dbReference>
<dbReference type="PANTHER" id="PTHR43382">
    <property type="entry name" value="PROLYL-TRNA SYNTHETASE"/>
    <property type="match status" value="1"/>
</dbReference>
<comment type="catalytic activity">
    <reaction evidence="6 7">
        <text>tRNA(Pro) + L-proline + ATP = L-prolyl-tRNA(Pro) + AMP + diphosphate</text>
        <dbReference type="Rhea" id="RHEA:14305"/>
        <dbReference type="Rhea" id="RHEA-COMP:9700"/>
        <dbReference type="Rhea" id="RHEA-COMP:9702"/>
        <dbReference type="ChEBI" id="CHEBI:30616"/>
        <dbReference type="ChEBI" id="CHEBI:33019"/>
        <dbReference type="ChEBI" id="CHEBI:60039"/>
        <dbReference type="ChEBI" id="CHEBI:78442"/>
        <dbReference type="ChEBI" id="CHEBI:78532"/>
        <dbReference type="ChEBI" id="CHEBI:456215"/>
        <dbReference type="EC" id="6.1.1.15"/>
    </reaction>
</comment>
<keyword evidence="7" id="KW-0963">Cytoplasm</keyword>
<dbReference type="PROSITE" id="PS50862">
    <property type="entry name" value="AA_TRNA_LIGASE_II"/>
    <property type="match status" value="1"/>
</dbReference>
<comment type="domain">
    <text evidence="7">Consists of three domains: the N-terminal catalytic domain, the anticodon-binding domain and the C-terminal extension.</text>
</comment>
<evidence type="ECO:0000313" key="9">
    <source>
        <dbReference type="EMBL" id="ABN70260.1"/>
    </source>
</evidence>
<dbReference type="SUPFAM" id="SSF64586">
    <property type="entry name" value="C-terminal domain of ProRS"/>
    <property type="match status" value="1"/>
</dbReference>
<dbReference type="InterPro" id="IPR006195">
    <property type="entry name" value="aa-tRNA-synth_II"/>
</dbReference>
<dbReference type="Proteomes" id="UP000000254">
    <property type="component" value="Chromosome"/>
</dbReference>
<comment type="function">
    <text evidence="7">Catalyzes the attachment of proline to tRNA(Pro) in a two-step reaction: proline is first activated by ATP to form Pro-AMP and then transferred to the acceptor end of tRNA(Pro).</text>
</comment>
<dbReference type="SMART" id="SM00946">
    <property type="entry name" value="ProRS-C_1"/>
    <property type="match status" value="1"/>
</dbReference>
<dbReference type="InterPro" id="IPR036621">
    <property type="entry name" value="Anticodon-bd_dom_sf"/>
</dbReference>
<evidence type="ECO:0000256" key="2">
    <source>
        <dbReference type="ARBA" id="ARBA00022741"/>
    </source>
</evidence>
<dbReference type="GO" id="GO:0006433">
    <property type="term" value="P:prolyl-tRNA aminoacylation"/>
    <property type="evidence" value="ECO:0007669"/>
    <property type="project" value="UniProtKB-UniRule"/>
</dbReference>
<keyword evidence="5 7" id="KW-0030">Aminoacyl-tRNA synthetase</keyword>
<dbReference type="GO" id="GO:0005737">
    <property type="term" value="C:cytoplasm"/>
    <property type="evidence" value="ECO:0007669"/>
    <property type="project" value="UniProtKB-SubCell"/>
</dbReference>
<comment type="subcellular location">
    <subcellularLocation>
        <location evidence="7">Cytoplasm</location>
    </subcellularLocation>
</comment>
<organism evidence="9 10">
    <name type="scientific">Staphylothermus marinus (strain ATCC 43588 / DSM 3639 / JCM 9404 / F1)</name>
    <dbReference type="NCBI Taxonomy" id="399550"/>
    <lineage>
        <taxon>Archaea</taxon>
        <taxon>Thermoproteota</taxon>
        <taxon>Thermoprotei</taxon>
        <taxon>Desulfurococcales</taxon>
        <taxon>Desulfurococcaceae</taxon>
        <taxon>Staphylothermus</taxon>
    </lineage>
</organism>
<dbReference type="SUPFAM" id="SSF52954">
    <property type="entry name" value="Class II aaRS ABD-related"/>
    <property type="match status" value="1"/>
</dbReference>
<dbReference type="Gene3D" id="3.40.50.800">
    <property type="entry name" value="Anticodon-binding domain"/>
    <property type="match status" value="1"/>
</dbReference>
<dbReference type="STRING" id="399550.Smar_1165"/>
<dbReference type="InterPro" id="IPR004499">
    <property type="entry name" value="Pro-tRNA-ligase_IIa_arc-type"/>
</dbReference>
<dbReference type="HOGENOM" id="CLU_001882_4_2_2"/>
<dbReference type="InterPro" id="IPR002316">
    <property type="entry name" value="Pro-tRNA-ligase_IIa"/>
</dbReference>
<keyword evidence="3 7" id="KW-0067">ATP-binding</keyword>
<dbReference type="CDD" id="cd00862">
    <property type="entry name" value="ProRS_anticodon_zinc"/>
    <property type="match status" value="1"/>
</dbReference>
<evidence type="ECO:0000259" key="8">
    <source>
        <dbReference type="PROSITE" id="PS50862"/>
    </source>
</evidence>
<dbReference type="EMBL" id="CP000575">
    <property type="protein sequence ID" value="ABN70260.1"/>
    <property type="molecule type" value="Genomic_DNA"/>
</dbReference>
<evidence type="ECO:0000256" key="3">
    <source>
        <dbReference type="ARBA" id="ARBA00022840"/>
    </source>
</evidence>
<dbReference type="EC" id="6.1.1.15" evidence="7"/>
<name>A3DNQ0_STAMF</name>
<dbReference type="InterPro" id="IPR004154">
    <property type="entry name" value="Anticodon-bd"/>
</dbReference>
<evidence type="ECO:0000256" key="5">
    <source>
        <dbReference type="ARBA" id="ARBA00023146"/>
    </source>
</evidence>